<proteinExistence type="predicted"/>
<keyword evidence="2" id="KW-1185">Reference proteome</keyword>
<evidence type="ECO:0000313" key="1">
    <source>
        <dbReference type="EMBL" id="KAL3267530.1"/>
    </source>
</evidence>
<evidence type="ECO:0000313" key="2">
    <source>
        <dbReference type="Proteomes" id="UP001516400"/>
    </source>
</evidence>
<reference evidence="1 2" key="1">
    <citation type="journal article" date="2021" name="BMC Biol.">
        <title>Horizontally acquired antibacterial genes associated with adaptive radiation of ladybird beetles.</title>
        <authorList>
            <person name="Li H.S."/>
            <person name="Tang X.F."/>
            <person name="Huang Y.H."/>
            <person name="Xu Z.Y."/>
            <person name="Chen M.L."/>
            <person name="Du X.Y."/>
            <person name="Qiu B.Y."/>
            <person name="Chen P.T."/>
            <person name="Zhang W."/>
            <person name="Slipinski A."/>
            <person name="Escalona H.E."/>
            <person name="Waterhouse R.M."/>
            <person name="Zwick A."/>
            <person name="Pang H."/>
        </authorList>
    </citation>
    <scope>NUCLEOTIDE SEQUENCE [LARGE SCALE GENOMIC DNA]</scope>
    <source>
        <tissue evidence="1">Whole body of male adult</tissue>
    </source>
</reference>
<dbReference type="Proteomes" id="UP001516400">
    <property type="component" value="Unassembled WGS sequence"/>
</dbReference>
<organism evidence="1 2">
    <name type="scientific">Cryptolaemus montrouzieri</name>
    <dbReference type="NCBI Taxonomy" id="559131"/>
    <lineage>
        <taxon>Eukaryota</taxon>
        <taxon>Metazoa</taxon>
        <taxon>Ecdysozoa</taxon>
        <taxon>Arthropoda</taxon>
        <taxon>Hexapoda</taxon>
        <taxon>Insecta</taxon>
        <taxon>Pterygota</taxon>
        <taxon>Neoptera</taxon>
        <taxon>Endopterygota</taxon>
        <taxon>Coleoptera</taxon>
        <taxon>Polyphaga</taxon>
        <taxon>Cucujiformia</taxon>
        <taxon>Coccinelloidea</taxon>
        <taxon>Coccinellidae</taxon>
        <taxon>Scymninae</taxon>
        <taxon>Scymnini</taxon>
        <taxon>Cryptolaemus</taxon>
    </lineage>
</organism>
<protein>
    <submittedName>
        <fullName evidence="1">Uncharacterized protein</fullName>
    </submittedName>
</protein>
<gene>
    <name evidence="1" type="ORF">HHI36_011652</name>
</gene>
<sequence>MLRVSWVEHVTNEDILRRTGLIDRELFENIKRRKIGYLGHVLRGERYHFQRLILQGKIEGGKRGVGRRKLSWLRNIRQWTGIQDFQTLQNAAINRII</sequence>
<dbReference type="AlphaFoldDB" id="A0ABD2MMQ1"/>
<dbReference type="EMBL" id="JABFTP020000001">
    <property type="protein sequence ID" value="KAL3267530.1"/>
    <property type="molecule type" value="Genomic_DNA"/>
</dbReference>
<comment type="caution">
    <text evidence="1">The sequence shown here is derived from an EMBL/GenBank/DDBJ whole genome shotgun (WGS) entry which is preliminary data.</text>
</comment>
<name>A0ABD2MMQ1_9CUCU</name>
<accession>A0ABD2MMQ1</accession>